<feature type="transmembrane region" description="Helical" evidence="2">
    <location>
        <begin position="633"/>
        <end position="652"/>
    </location>
</feature>
<feature type="transmembrane region" description="Helical" evidence="2">
    <location>
        <begin position="765"/>
        <end position="787"/>
    </location>
</feature>
<feature type="transmembrane region" description="Helical" evidence="2">
    <location>
        <begin position="735"/>
        <end position="759"/>
    </location>
</feature>
<feature type="transmembrane region" description="Helical" evidence="2">
    <location>
        <begin position="489"/>
        <end position="510"/>
    </location>
</feature>
<reference evidence="3" key="2">
    <citation type="submission" date="2023-01" db="EMBL/GenBank/DDBJ databases">
        <title>Draft genome sequence of Sneathiella chinensis strain NBRC 103408.</title>
        <authorList>
            <person name="Sun Q."/>
            <person name="Mori K."/>
        </authorList>
    </citation>
    <scope>NUCLEOTIDE SEQUENCE</scope>
    <source>
        <strain evidence="3">NBRC 103408</strain>
    </source>
</reference>
<keyword evidence="2" id="KW-1133">Transmembrane helix</keyword>
<dbReference type="PIRSF" id="PIRSF035905">
    <property type="entry name" value="UCP035905_mp"/>
    <property type="match status" value="1"/>
</dbReference>
<reference evidence="3" key="1">
    <citation type="journal article" date="2014" name="Int. J. Syst. Evol. Microbiol.">
        <title>Complete genome of a new Firmicutes species belonging to the dominant human colonic microbiota ('Ruminococcus bicirculans') reveals two chromosomes and a selective capacity to utilize plant glucans.</title>
        <authorList>
            <consortium name="NISC Comparative Sequencing Program"/>
            <person name="Wegmann U."/>
            <person name="Louis P."/>
            <person name="Goesmann A."/>
            <person name="Henrissat B."/>
            <person name="Duncan S.H."/>
            <person name="Flint H.J."/>
        </authorList>
    </citation>
    <scope>NUCLEOTIDE SEQUENCE</scope>
    <source>
        <strain evidence="3">NBRC 103408</strain>
    </source>
</reference>
<gene>
    <name evidence="3" type="ORF">GCM10007924_26580</name>
</gene>
<comment type="caution">
    <text evidence="3">The sequence shown here is derived from an EMBL/GenBank/DDBJ whole genome shotgun (WGS) entry which is preliminary data.</text>
</comment>
<dbReference type="PANTHER" id="PTHR38434">
    <property type="entry name" value="BLL2549 PROTEIN"/>
    <property type="match status" value="1"/>
</dbReference>
<dbReference type="Pfam" id="PF10101">
    <property type="entry name" value="DUF2339"/>
    <property type="match status" value="1"/>
</dbReference>
<feature type="transmembrane region" description="Helical" evidence="2">
    <location>
        <begin position="268"/>
        <end position="287"/>
    </location>
</feature>
<feature type="transmembrane region" description="Helical" evidence="2">
    <location>
        <begin position="836"/>
        <end position="855"/>
    </location>
</feature>
<feature type="transmembrane region" description="Helical" evidence="2">
    <location>
        <begin position="151"/>
        <end position="168"/>
    </location>
</feature>
<feature type="transmembrane region" description="Helical" evidence="2">
    <location>
        <begin position="522"/>
        <end position="540"/>
    </location>
</feature>
<feature type="transmembrane region" description="Helical" evidence="2">
    <location>
        <begin position="412"/>
        <end position="430"/>
    </location>
</feature>
<evidence type="ECO:0000256" key="2">
    <source>
        <dbReference type="SAM" id="Phobius"/>
    </source>
</evidence>
<feature type="transmembrane region" description="Helical" evidence="2">
    <location>
        <begin position="341"/>
        <end position="362"/>
    </location>
</feature>
<feature type="transmembrane region" description="Helical" evidence="2">
    <location>
        <begin position="180"/>
        <end position="200"/>
    </location>
</feature>
<feature type="transmembrane region" description="Helical" evidence="2">
    <location>
        <begin position="212"/>
        <end position="235"/>
    </location>
</feature>
<dbReference type="Proteomes" id="UP001161409">
    <property type="component" value="Unassembled WGS sequence"/>
</dbReference>
<organism evidence="3 4">
    <name type="scientific">Sneathiella chinensis</name>
    <dbReference type="NCBI Taxonomy" id="349750"/>
    <lineage>
        <taxon>Bacteria</taxon>
        <taxon>Pseudomonadati</taxon>
        <taxon>Pseudomonadota</taxon>
        <taxon>Alphaproteobacteria</taxon>
        <taxon>Sneathiellales</taxon>
        <taxon>Sneathiellaceae</taxon>
        <taxon>Sneathiella</taxon>
    </lineage>
</organism>
<proteinExistence type="predicted"/>
<feature type="transmembrane region" description="Helical" evidence="2">
    <location>
        <begin position="437"/>
        <end position="453"/>
    </location>
</feature>
<protein>
    <submittedName>
        <fullName evidence="3">Membrane protein</fullName>
    </submittedName>
</protein>
<feature type="transmembrane region" description="Helical" evidence="2">
    <location>
        <begin position="867"/>
        <end position="887"/>
    </location>
</feature>
<evidence type="ECO:0000256" key="1">
    <source>
        <dbReference type="SAM" id="MobiDB-lite"/>
    </source>
</evidence>
<feature type="compositionally biased region" description="Low complexity" evidence="1">
    <location>
        <begin position="108"/>
        <end position="118"/>
    </location>
</feature>
<feature type="compositionally biased region" description="Pro residues" evidence="1">
    <location>
        <begin position="77"/>
        <end position="87"/>
    </location>
</feature>
<feature type="transmembrane region" description="Helical" evidence="2">
    <location>
        <begin position="293"/>
        <end position="309"/>
    </location>
</feature>
<evidence type="ECO:0000313" key="4">
    <source>
        <dbReference type="Proteomes" id="UP001161409"/>
    </source>
</evidence>
<feature type="transmembrane region" description="Helical" evidence="2">
    <location>
        <begin position="383"/>
        <end position="406"/>
    </location>
</feature>
<feature type="transmembrane region" description="Helical" evidence="2">
    <location>
        <begin position="6"/>
        <end position="23"/>
    </location>
</feature>
<feature type="transmembrane region" description="Helical" evidence="2">
    <location>
        <begin position="241"/>
        <end position="261"/>
    </location>
</feature>
<feature type="transmembrane region" description="Helical" evidence="2">
    <location>
        <begin position="799"/>
        <end position="816"/>
    </location>
</feature>
<feature type="region of interest" description="Disordered" evidence="1">
    <location>
        <begin position="57"/>
        <end position="125"/>
    </location>
</feature>
<dbReference type="InterPro" id="IPR019286">
    <property type="entry name" value="DUF2339_TM"/>
</dbReference>
<dbReference type="RefSeq" id="WP_169561512.1">
    <property type="nucleotide sequence ID" value="NZ_BSNF01000008.1"/>
</dbReference>
<feature type="compositionally biased region" description="Acidic residues" evidence="1">
    <location>
        <begin position="95"/>
        <end position="107"/>
    </location>
</feature>
<feature type="transmembrane region" description="Helical" evidence="2">
    <location>
        <begin position="465"/>
        <end position="482"/>
    </location>
</feature>
<feature type="transmembrane region" description="Helical" evidence="2">
    <location>
        <begin position="659"/>
        <end position="680"/>
    </location>
</feature>
<feature type="transmembrane region" description="Helical" evidence="2">
    <location>
        <begin position="575"/>
        <end position="594"/>
    </location>
</feature>
<accession>A0ABQ5U7Y3</accession>
<feature type="transmembrane region" description="Helical" evidence="2">
    <location>
        <begin position="316"/>
        <end position="335"/>
    </location>
</feature>
<keyword evidence="2" id="KW-0812">Transmembrane</keyword>
<dbReference type="PANTHER" id="PTHR38434:SF1">
    <property type="entry name" value="BLL2549 PROTEIN"/>
    <property type="match status" value="1"/>
</dbReference>
<evidence type="ECO:0000313" key="3">
    <source>
        <dbReference type="EMBL" id="GLQ07437.1"/>
    </source>
</evidence>
<feature type="transmembrane region" description="Helical" evidence="2">
    <location>
        <begin position="700"/>
        <end position="723"/>
    </location>
</feature>
<feature type="transmembrane region" description="Helical" evidence="2">
    <location>
        <begin position="893"/>
        <end position="910"/>
    </location>
</feature>
<sequence>MEEFFALVVIPLAVFWLIGWGIVRAVRQSRRLKELELRFDVLEDYVVQHLRDGGAAAKAKAADQAPPDSIVETVPVEPAPEPQPQPKPEVKAAEPEAEAEAATDAEEAAAGKGAAEDSAAPDREPERIAAREATAPAAKQSRWDASFAENWLVWLGGIALALGGVFIVKYSIDNGFLGPWARIIAGLVAGVAMVGAGEWARRQPVRGDNPAAWGRVPLALVGAGLLTVYGAIYAGFGFYGLYPPVVTLILMALTSAAGLAYSLLLGPWMAGLAMLGAYIVPLLVGSRDPSTELLFLYLTAVLAGSLWLLRYRPWMWGGLANLGASAVWFLLWYSAELTGAADLMVVELYGLAVMGLFVFFFLNHMQQDDYAGPMDALRLVTRPLSASFILHLAFVGVAAAGVMLAVHGDHAPLASLLVYAVPVMAALLAWREPRLELMVVVSLVAGLLFMGLWPVDYQEQDTMRYVTTALLLGVFYGAYGLWRVQSGILPVLGAAEAVAGPILLFCVAYWHFNRMGTAPEWALIALILAAGYVAAASFILRGHDGRVVQSVVAVFAIGATSGLSLALAAALEKEWLTIAFALQVAAIAVIHSRLPLAAFRHLAGILILIVIVRLELDSAVVRAFFSWGVPVEWYFYGFGVPILAFAFAWHLFRREKTDYVVTLLESGVLLFWVTFVALTVRQFAGVLQDAPGQGAYTLMGYSFAELSIHVASLLANALGLYWLNGRNRTVVRDWGWRILGVAGLVLLVGFGLLLANPFLNYTGSVGSMIVIDWLMLLYLVPAGMFLWFGRIADPRHQGLARILAMAAGGLVLFYLTTEVRHAFRGHDLTLGYTSEMEFYTYSLVWILYASLALLLGIVRDNTVVKKAAFVLVLLTVAKVFVLDMAALKGLLRAVSFLGLGGCLIGLAILYQRFGKSAPAHKNAPEQQG</sequence>
<dbReference type="EMBL" id="BSNF01000008">
    <property type="protein sequence ID" value="GLQ07437.1"/>
    <property type="molecule type" value="Genomic_DNA"/>
</dbReference>
<name>A0ABQ5U7Y3_9PROT</name>
<keyword evidence="2" id="KW-0472">Membrane</keyword>
<feature type="transmembrane region" description="Helical" evidence="2">
    <location>
        <begin position="547"/>
        <end position="569"/>
    </location>
</feature>
<dbReference type="InterPro" id="IPR014600">
    <property type="entry name" value="UCP035905_mem"/>
</dbReference>
<keyword evidence="4" id="KW-1185">Reference proteome</keyword>